<sequence length="117" mass="13213">MPDYARGRASAVLPAKTNRPETCQQRLAHLLRDKVPGARTIRVTQHQPDRTWPSPHARAYDAQGNLLPLTRTLRMTAARWVMRTYPGLDWNEPHDLDLVTGELRPTAEQHAVAAGRC</sequence>
<protein>
    <recommendedName>
        <fullName evidence="4">Transcriptional regulator</fullName>
    </recommendedName>
</protein>
<comment type="caution">
    <text evidence="2">The sequence shown here is derived from an EMBL/GenBank/DDBJ whole genome shotgun (WGS) entry which is preliminary data.</text>
</comment>
<name>A0ABP4UMX1_9ACTN</name>
<evidence type="ECO:0000313" key="3">
    <source>
        <dbReference type="Proteomes" id="UP001499947"/>
    </source>
</evidence>
<dbReference type="EMBL" id="BAAALR010000063">
    <property type="protein sequence ID" value="GAA1708269.1"/>
    <property type="molecule type" value="Genomic_DNA"/>
</dbReference>
<organism evidence="2 3">
    <name type="scientific">Streptomyces yatensis</name>
    <dbReference type="NCBI Taxonomy" id="155177"/>
    <lineage>
        <taxon>Bacteria</taxon>
        <taxon>Bacillati</taxon>
        <taxon>Actinomycetota</taxon>
        <taxon>Actinomycetes</taxon>
        <taxon>Kitasatosporales</taxon>
        <taxon>Streptomycetaceae</taxon>
        <taxon>Streptomyces</taxon>
        <taxon>Streptomyces violaceusniger group</taxon>
    </lineage>
</organism>
<gene>
    <name evidence="2" type="ORF">GCM10009680_56350</name>
</gene>
<reference evidence="3" key="1">
    <citation type="journal article" date="2019" name="Int. J. Syst. Evol. Microbiol.">
        <title>The Global Catalogue of Microorganisms (GCM) 10K type strain sequencing project: providing services to taxonomists for standard genome sequencing and annotation.</title>
        <authorList>
            <consortium name="The Broad Institute Genomics Platform"/>
            <consortium name="The Broad Institute Genome Sequencing Center for Infectious Disease"/>
            <person name="Wu L."/>
            <person name="Ma J."/>
        </authorList>
    </citation>
    <scope>NUCLEOTIDE SEQUENCE [LARGE SCALE GENOMIC DNA]</scope>
    <source>
        <strain evidence="3">JCM 13244</strain>
    </source>
</reference>
<dbReference type="Proteomes" id="UP001499947">
    <property type="component" value="Unassembled WGS sequence"/>
</dbReference>
<feature type="region of interest" description="Disordered" evidence="1">
    <location>
        <begin position="1"/>
        <end position="21"/>
    </location>
</feature>
<evidence type="ECO:0000313" key="2">
    <source>
        <dbReference type="EMBL" id="GAA1708269.1"/>
    </source>
</evidence>
<evidence type="ECO:0008006" key="4">
    <source>
        <dbReference type="Google" id="ProtNLM"/>
    </source>
</evidence>
<accession>A0ABP4UMX1</accession>
<dbReference type="RefSeq" id="WP_246585732.1">
    <property type="nucleotide sequence ID" value="NZ_BAAALR010000063.1"/>
</dbReference>
<proteinExistence type="predicted"/>
<evidence type="ECO:0000256" key="1">
    <source>
        <dbReference type="SAM" id="MobiDB-lite"/>
    </source>
</evidence>
<keyword evidence="3" id="KW-1185">Reference proteome</keyword>